<evidence type="ECO:0000313" key="1">
    <source>
        <dbReference type="EMBL" id="MFC6880701.1"/>
    </source>
</evidence>
<reference evidence="2" key="1">
    <citation type="journal article" date="2019" name="Int. J. Syst. Evol. Microbiol.">
        <title>The Global Catalogue of Microorganisms (GCM) 10K type strain sequencing project: providing services to taxonomists for standard genome sequencing and annotation.</title>
        <authorList>
            <consortium name="The Broad Institute Genomics Platform"/>
            <consortium name="The Broad Institute Genome Sequencing Center for Infectious Disease"/>
            <person name="Wu L."/>
            <person name="Ma J."/>
        </authorList>
    </citation>
    <scope>NUCLEOTIDE SEQUENCE [LARGE SCALE GENOMIC DNA]</scope>
    <source>
        <strain evidence="2">JCM 3369</strain>
    </source>
</reference>
<organism evidence="1 2">
    <name type="scientific">Actinomadura yumaensis</name>
    <dbReference type="NCBI Taxonomy" id="111807"/>
    <lineage>
        <taxon>Bacteria</taxon>
        <taxon>Bacillati</taxon>
        <taxon>Actinomycetota</taxon>
        <taxon>Actinomycetes</taxon>
        <taxon>Streptosporangiales</taxon>
        <taxon>Thermomonosporaceae</taxon>
        <taxon>Actinomadura</taxon>
    </lineage>
</organism>
<dbReference type="Proteomes" id="UP001596380">
    <property type="component" value="Unassembled WGS sequence"/>
</dbReference>
<dbReference type="RefSeq" id="WP_160826212.1">
    <property type="nucleotide sequence ID" value="NZ_JBHSXE010000001.1"/>
</dbReference>
<protein>
    <submittedName>
        <fullName evidence="1">Uncharacterized protein</fullName>
    </submittedName>
</protein>
<name>A0ABW2CJD2_9ACTN</name>
<comment type="caution">
    <text evidence="1">The sequence shown here is derived from an EMBL/GenBank/DDBJ whole genome shotgun (WGS) entry which is preliminary data.</text>
</comment>
<dbReference type="EMBL" id="JBHSXS010000006">
    <property type="protein sequence ID" value="MFC6880701.1"/>
    <property type="molecule type" value="Genomic_DNA"/>
</dbReference>
<accession>A0ABW2CJD2</accession>
<evidence type="ECO:0000313" key="2">
    <source>
        <dbReference type="Proteomes" id="UP001596380"/>
    </source>
</evidence>
<sequence>MGAGRSRRLLIGDEVYRWRVGHRHARGTDETGSPGYDCAETLAIWREGERGKIRFVFENGPGRLVPDGSLHSGAVLRLTGQGRPDTYLNLNRPGTVRALLDEALACGATFDAPVDLDGWNLIHLVAARLGPT</sequence>
<gene>
    <name evidence="1" type="ORF">ACFQKB_13115</name>
</gene>
<keyword evidence="2" id="KW-1185">Reference proteome</keyword>
<proteinExistence type="predicted"/>